<dbReference type="InterPro" id="IPR023210">
    <property type="entry name" value="NADP_OxRdtase_dom"/>
</dbReference>
<dbReference type="Proteomes" id="UP000738349">
    <property type="component" value="Unassembled WGS sequence"/>
</dbReference>
<keyword evidence="4" id="KW-1185">Reference proteome</keyword>
<dbReference type="AlphaFoldDB" id="A0A9P9DSY8"/>
<dbReference type="InterPro" id="IPR036812">
    <property type="entry name" value="NAD(P)_OxRdtase_dom_sf"/>
</dbReference>
<evidence type="ECO:0000256" key="1">
    <source>
        <dbReference type="ARBA" id="ARBA00023002"/>
    </source>
</evidence>
<feature type="domain" description="NADP-dependent oxidoreductase" evidence="2">
    <location>
        <begin position="1"/>
        <end position="277"/>
    </location>
</feature>
<dbReference type="InterPro" id="IPR050791">
    <property type="entry name" value="Aldo-Keto_reductase"/>
</dbReference>
<protein>
    <submittedName>
        <fullName evidence="3">Aldo/keto reductase</fullName>
    </submittedName>
</protein>
<dbReference type="GO" id="GO:0016491">
    <property type="term" value="F:oxidoreductase activity"/>
    <property type="evidence" value="ECO:0007669"/>
    <property type="project" value="UniProtKB-KW"/>
</dbReference>
<dbReference type="SUPFAM" id="SSF51430">
    <property type="entry name" value="NAD(P)-linked oxidoreductase"/>
    <property type="match status" value="1"/>
</dbReference>
<gene>
    <name evidence="3" type="ORF">EDB81DRAFT_846862</name>
</gene>
<evidence type="ECO:0000259" key="2">
    <source>
        <dbReference type="Pfam" id="PF00248"/>
    </source>
</evidence>
<proteinExistence type="predicted"/>
<dbReference type="OrthoDB" id="37537at2759"/>
<dbReference type="Gene3D" id="3.20.20.100">
    <property type="entry name" value="NADP-dependent oxidoreductase domain"/>
    <property type="match status" value="1"/>
</dbReference>
<evidence type="ECO:0000313" key="3">
    <source>
        <dbReference type="EMBL" id="KAH7124492.1"/>
    </source>
</evidence>
<comment type="caution">
    <text evidence="3">The sequence shown here is derived from an EMBL/GenBank/DDBJ whole genome shotgun (WGS) entry which is preliminary data.</text>
</comment>
<dbReference type="EMBL" id="JAGMUV010000021">
    <property type="protein sequence ID" value="KAH7124492.1"/>
    <property type="molecule type" value="Genomic_DNA"/>
</dbReference>
<sequence>MRFTWADSTLTDDQSFTILKAVLTAEVNVWNGADFYGTPENNSLHLMQRYFSIYPDDAEKVVLTIKSGNRDINPVTLDASPSFLRQQVATANRILAGIKKIDLFGPGRIDKNVPVEKTVKALAEMVAEGQIGGIQLSEVNPETIRLASAVAKIDMVETEIDMWAMQIFQNGVADICAELDIVMAGHTPLSAGMLTRKVKGIEELAVPAYYRQLPKFQPENLRKNYELITALETLTTAKGKPGMPVIIPVSGASSVERAVENSKDVELTEEGLEEVDAILSSFTGK</sequence>
<accession>A0A9P9DSY8</accession>
<dbReference type="GO" id="GO:0005737">
    <property type="term" value="C:cytoplasm"/>
    <property type="evidence" value="ECO:0007669"/>
    <property type="project" value="TreeGrafter"/>
</dbReference>
<dbReference type="PANTHER" id="PTHR43625">
    <property type="entry name" value="AFLATOXIN B1 ALDEHYDE REDUCTASE"/>
    <property type="match status" value="1"/>
</dbReference>
<keyword evidence="1" id="KW-0560">Oxidoreductase</keyword>
<dbReference type="PANTHER" id="PTHR43625:SF78">
    <property type="entry name" value="PYRIDOXAL REDUCTASE-RELATED"/>
    <property type="match status" value="1"/>
</dbReference>
<evidence type="ECO:0000313" key="4">
    <source>
        <dbReference type="Proteomes" id="UP000738349"/>
    </source>
</evidence>
<organism evidence="3 4">
    <name type="scientific">Dactylonectria macrodidyma</name>
    <dbReference type="NCBI Taxonomy" id="307937"/>
    <lineage>
        <taxon>Eukaryota</taxon>
        <taxon>Fungi</taxon>
        <taxon>Dikarya</taxon>
        <taxon>Ascomycota</taxon>
        <taxon>Pezizomycotina</taxon>
        <taxon>Sordariomycetes</taxon>
        <taxon>Hypocreomycetidae</taxon>
        <taxon>Hypocreales</taxon>
        <taxon>Nectriaceae</taxon>
        <taxon>Dactylonectria</taxon>
    </lineage>
</organism>
<name>A0A9P9DSY8_9HYPO</name>
<dbReference type="Pfam" id="PF00248">
    <property type="entry name" value="Aldo_ket_red"/>
    <property type="match status" value="1"/>
</dbReference>
<reference evidence="3" key="1">
    <citation type="journal article" date="2021" name="Nat. Commun.">
        <title>Genetic determinants of endophytism in the Arabidopsis root mycobiome.</title>
        <authorList>
            <person name="Mesny F."/>
            <person name="Miyauchi S."/>
            <person name="Thiergart T."/>
            <person name="Pickel B."/>
            <person name="Atanasova L."/>
            <person name="Karlsson M."/>
            <person name="Huettel B."/>
            <person name="Barry K.W."/>
            <person name="Haridas S."/>
            <person name="Chen C."/>
            <person name="Bauer D."/>
            <person name="Andreopoulos W."/>
            <person name="Pangilinan J."/>
            <person name="LaButti K."/>
            <person name="Riley R."/>
            <person name="Lipzen A."/>
            <person name="Clum A."/>
            <person name="Drula E."/>
            <person name="Henrissat B."/>
            <person name="Kohler A."/>
            <person name="Grigoriev I.V."/>
            <person name="Martin F.M."/>
            <person name="Hacquard S."/>
        </authorList>
    </citation>
    <scope>NUCLEOTIDE SEQUENCE</scope>
    <source>
        <strain evidence="3">MPI-CAGE-AT-0147</strain>
    </source>
</reference>